<dbReference type="GO" id="GO:0000902">
    <property type="term" value="P:cell morphogenesis"/>
    <property type="evidence" value="ECO:0007669"/>
    <property type="project" value="InterPro"/>
</dbReference>
<dbReference type="EMBL" id="MEZX01000002">
    <property type="protein sequence ID" value="OGD64865.1"/>
    <property type="molecule type" value="Genomic_DNA"/>
</dbReference>
<evidence type="ECO:0000313" key="7">
    <source>
        <dbReference type="EMBL" id="OGD64865.1"/>
    </source>
</evidence>
<dbReference type="InterPro" id="IPR056546">
    <property type="entry name" value="MreB_MamK-like"/>
</dbReference>
<evidence type="ECO:0000256" key="2">
    <source>
        <dbReference type="ARBA" id="ARBA00022741"/>
    </source>
</evidence>
<dbReference type="PANTHER" id="PTHR42749">
    <property type="entry name" value="CELL SHAPE-DETERMINING PROTEIN MREB"/>
    <property type="match status" value="1"/>
</dbReference>
<evidence type="ECO:0000256" key="4">
    <source>
        <dbReference type="ARBA" id="ARBA00022960"/>
    </source>
</evidence>
<keyword evidence="4 6" id="KW-0133">Cell shape</keyword>
<reference evidence="7 8" key="1">
    <citation type="journal article" date="2016" name="Nat. Commun.">
        <title>Thousands of microbial genomes shed light on interconnected biogeochemical processes in an aquifer system.</title>
        <authorList>
            <person name="Anantharaman K."/>
            <person name="Brown C.T."/>
            <person name="Hug L.A."/>
            <person name="Sharon I."/>
            <person name="Castelle C.J."/>
            <person name="Probst A.J."/>
            <person name="Thomas B.C."/>
            <person name="Singh A."/>
            <person name="Wilkins M.J."/>
            <person name="Karaoz U."/>
            <person name="Brodie E.L."/>
            <person name="Williams K.H."/>
            <person name="Hubbard S.S."/>
            <person name="Banfield J.F."/>
        </authorList>
    </citation>
    <scope>NUCLEOTIDE SEQUENCE [LARGE SCALE GENOMIC DNA]</scope>
</reference>
<gene>
    <name evidence="6" type="primary">mreB</name>
    <name evidence="7" type="ORF">A3A71_02350</name>
</gene>
<feature type="binding site" evidence="6">
    <location>
        <begin position="203"/>
        <end position="206"/>
    </location>
    <ligand>
        <name>ATP</name>
        <dbReference type="ChEBI" id="CHEBI:30616"/>
    </ligand>
</feature>
<dbReference type="Pfam" id="PF06723">
    <property type="entry name" value="MreB_Mbl"/>
    <property type="match status" value="1"/>
</dbReference>
<sequence length="335" mass="35263">MIRRLAIDLGTTNILIHVPGRGILIDEPAVAAINAADEKIVAFGEEARKMLGKTPDSIIAARPLKNGVIASFKITEAMLRYFINRVSGRLRLIRPDIMIAIPVGATSTERRAVTDACIAAGAKNAYLIKQPIAAALGANVPIAVPEGHLIIDIGGGTTEVAVISLGDVVASTSVRVGGNKMDSAIISFVRKKYSLIIGEQTAEAMKIKIGTVLPGKKDSTMELSGSNSVTGLPESVIVNSSDVAAALQDELQEIIGAVKAVLQKTPPELAADIMDKGMIMTGGGAELRGLDQLLTKVTGVSCQVAEEARLCVVKGTAIAVEHLDEYLRSILWAKR</sequence>
<dbReference type="PANTHER" id="PTHR42749:SF1">
    <property type="entry name" value="CELL SHAPE-DETERMINING PROTEIN MREB"/>
    <property type="match status" value="1"/>
</dbReference>
<comment type="similarity">
    <text evidence="5 6">Belongs to the FtsA/MreB family.</text>
</comment>
<evidence type="ECO:0000256" key="5">
    <source>
        <dbReference type="ARBA" id="ARBA00023458"/>
    </source>
</evidence>
<name>A0A1F5EBV7_9BACT</name>
<dbReference type="NCBIfam" id="NF010539">
    <property type="entry name" value="PRK13927.1"/>
    <property type="match status" value="1"/>
</dbReference>
<keyword evidence="2 6" id="KW-0547">Nucleotide-binding</keyword>
<evidence type="ECO:0000256" key="6">
    <source>
        <dbReference type="HAMAP-Rule" id="MF_02207"/>
    </source>
</evidence>
<dbReference type="Gene3D" id="3.30.420.40">
    <property type="match status" value="2"/>
</dbReference>
<comment type="function">
    <text evidence="6">Forms membrane-associated dynamic filaments that are essential for cell shape determination. Acts by regulating cell wall synthesis and cell elongation, and thus cell shape. A feedback loop between cell geometry and MreB localization may maintain elongated cell shape by targeting cell wall growth to regions of negative cell wall curvature.</text>
</comment>
<dbReference type="GO" id="GO:0005524">
    <property type="term" value="F:ATP binding"/>
    <property type="evidence" value="ECO:0007669"/>
    <property type="project" value="UniProtKB-KW"/>
</dbReference>
<organism evidence="7 8">
    <name type="scientific">Candidatus Berkelbacteria bacterium RIFCSPLOWO2_01_FULL_50_28</name>
    <dbReference type="NCBI Taxonomy" id="1797471"/>
    <lineage>
        <taxon>Bacteria</taxon>
        <taxon>Candidatus Berkelbacteria</taxon>
    </lineage>
</organism>
<dbReference type="STRING" id="1797471.A3A71_02350"/>
<accession>A0A1F5EBV7</accession>
<comment type="caution">
    <text evidence="7">The sequence shown here is derived from an EMBL/GenBank/DDBJ whole genome shotgun (WGS) entry which is preliminary data.</text>
</comment>
<comment type="caution">
    <text evidence="6">Lacks conserved residue(s) required for the propagation of feature annotation.</text>
</comment>
<dbReference type="PRINTS" id="PR01652">
    <property type="entry name" value="SHAPEPROTEIN"/>
</dbReference>
<proteinExistence type="inferred from homology"/>
<dbReference type="GO" id="GO:0008360">
    <property type="term" value="P:regulation of cell shape"/>
    <property type="evidence" value="ECO:0007669"/>
    <property type="project" value="UniProtKB-UniRule"/>
</dbReference>
<comment type="subunit">
    <text evidence="6">Forms polymers.</text>
</comment>
<dbReference type="HAMAP" id="MF_02207">
    <property type="entry name" value="MreB"/>
    <property type="match status" value="1"/>
</dbReference>
<dbReference type="Proteomes" id="UP000177481">
    <property type="component" value="Unassembled WGS sequence"/>
</dbReference>
<keyword evidence="3 6" id="KW-0067">ATP-binding</keyword>
<protein>
    <recommendedName>
        <fullName evidence="6">Cell shape-determining protein MreB</fullName>
    </recommendedName>
</protein>
<dbReference type="GO" id="GO:0005737">
    <property type="term" value="C:cytoplasm"/>
    <property type="evidence" value="ECO:0007669"/>
    <property type="project" value="UniProtKB-SubCell"/>
</dbReference>
<evidence type="ECO:0000256" key="3">
    <source>
        <dbReference type="ARBA" id="ARBA00022840"/>
    </source>
</evidence>
<keyword evidence="1 6" id="KW-0963">Cytoplasm</keyword>
<dbReference type="SUPFAM" id="SSF53067">
    <property type="entry name" value="Actin-like ATPase domain"/>
    <property type="match status" value="2"/>
</dbReference>
<dbReference type="AlphaFoldDB" id="A0A1F5EBV7"/>
<feature type="binding site" evidence="6">
    <location>
        <begin position="155"/>
        <end position="157"/>
    </location>
    <ligand>
        <name>ATP</name>
        <dbReference type="ChEBI" id="CHEBI:30616"/>
    </ligand>
</feature>
<dbReference type="InterPro" id="IPR004753">
    <property type="entry name" value="MreB"/>
</dbReference>
<evidence type="ECO:0000313" key="8">
    <source>
        <dbReference type="Proteomes" id="UP000177481"/>
    </source>
</evidence>
<dbReference type="InterPro" id="IPR043129">
    <property type="entry name" value="ATPase_NBD"/>
</dbReference>
<comment type="subcellular location">
    <subcellularLocation>
        <location evidence="6">Cytoplasm</location>
    </subcellularLocation>
    <text evidence="6">Membrane-associated.</text>
</comment>
<dbReference type="NCBIfam" id="TIGR00904">
    <property type="entry name" value="mreB"/>
    <property type="match status" value="1"/>
</dbReference>
<dbReference type="CDD" id="cd10225">
    <property type="entry name" value="ASKHA_NBD_MreB-like"/>
    <property type="match status" value="1"/>
</dbReference>
<evidence type="ECO:0000256" key="1">
    <source>
        <dbReference type="ARBA" id="ARBA00022490"/>
    </source>
</evidence>